<feature type="compositionally biased region" description="Acidic residues" evidence="1">
    <location>
        <begin position="57"/>
        <end position="71"/>
    </location>
</feature>
<dbReference type="AlphaFoldDB" id="A0A0K0D857"/>
<reference evidence="3" key="2">
    <citation type="submission" date="2017-02" db="UniProtKB">
        <authorList>
            <consortium name="WormBaseParasite"/>
        </authorList>
    </citation>
    <scope>IDENTIFICATION</scope>
</reference>
<evidence type="ECO:0000313" key="2">
    <source>
        <dbReference type="Proteomes" id="UP000035642"/>
    </source>
</evidence>
<evidence type="ECO:0000256" key="1">
    <source>
        <dbReference type="SAM" id="MobiDB-lite"/>
    </source>
</evidence>
<name>A0A0K0D857_ANGCA</name>
<sequence>MLELPESPFRSTLVLKEENLSDAQNADFEEKSRQTEDIISKKTTKRSKRTRTKRNDSDDDNEDEEKDDDVEFDHKGE</sequence>
<feature type="compositionally biased region" description="Basic and acidic residues" evidence="1">
    <location>
        <begin position="28"/>
        <end position="40"/>
    </location>
</feature>
<dbReference type="STRING" id="6313.A0A0K0D857"/>
<feature type="compositionally biased region" description="Basic residues" evidence="1">
    <location>
        <begin position="42"/>
        <end position="52"/>
    </location>
</feature>
<evidence type="ECO:0000313" key="3">
    <source>
        <dbReference type="WBParaSite" id="ACAC_0000625201-mRNA-1"/>
    </source>
</evidence>
<proteinExistence type="predicted"/>
<dbReference type="Proteomes" id="UP000035642">
    <property type="component" value="Unassembled WGS sequence"/>
</dbReference>
<accession>A0A0K0D857</accession>
<protein>
    <submittedName>
        <fullName evidence="3">BLVR domain-containing protein</fullName>
    </submittedName>
</protein>
<reference evidence="2" key="1">
    <citation type="submission" date="2012-09" db="EMBL/GenBank/DDBJ databases">
        <authorList>
            <person name="Martin A.A."/>
        </authorList>
    </citation>
    <scope>NUCLEOTIDE SEQUENCE</scope>
</reference>
<organism evidence="2 3">
    <name type="scientific">Angiostrongylus cantonensis</name>
    <name type="common">Rat lungworm</name>
    <dbReference type="NCBI Taxonomy" id="6313"/>
    <lineage>
        <taxon>Eukaryota</taxon>
        <taxon>Metazoa</taxon>
        <taxon>Ecdysozoa</taxon>
        <taxon>Nematoda</taxon>
        <taxon>Chromadorea</taxon>
        <taxon>Rhabditida</taxon>
        <taxon>Rhabditina</taxon>
        <taxon>Rhabditomorpha</taxon>
        <taxon>Strongyloidea</taxon>
        <taxon>Metastrongylidae</taxon>
        <taxon>Angiostrongylus</taxon>
    </lineage>
</organism>
<keyword evidence="2" id="KW-1185">Reference proteome</keyword>
<feature type="region of interest" description="Disordered" evidence="1">
    <location>
        <begin position="1"/>
        <end position="77"/>
    </location>
</feature>
<dbReference type="WBParaSite" id="ACAC_0000625201-mRNA-1">
    <property type="protein sequence ID" value="ACAC_0000625201-mRNA-1"/>
    <property type="gene ID" value="ACAC_0000625201"/>
</dbReference>